<dbReference type="PANTHER" id="PTHR37832:SF1">
    <property type="entry name" value="STRESS-RESPONSE A_B BARREL DOMAIN-CONTAINING PROTEIN"/>
    <property type="match status" value="1"/>
</dbReference>
<gene>
    <name evidence="2" type="ORF">KI809_04150</name>
</gene>
<name>A0AAW4L6P3_9BACT</name>
<accession>A0AAW4L6P3</accession>
<dbReference type="PROSITE" id="PS51502">
    <property type="entry name" value="S_R_A_B_BARREL"/>
    <property type="match status" value="1"/>
</dbReference>
<dbReference type="Gene3D" id="3.30.70.100">
    <property type="match status" value="1"/>
</dbReference>
<evidence type="ECO:0000313" key="3">
    <source>
        <dbReference type="Proteomes" id="UP000811899"/>
    </source>
</evidence>
<feature type="domain" description="Stress-response A/B barrel" evidence="1">
    <location>
        <begin position="2"/>
        <end position="94"/>
    </location>
</feature>
<dbReference type="Proteomes" id="UP000811899">
    <property type="component" value="Unassembled WGS sequence"/>
</dbReference>
<reference evidence="2 3" key="1">
    <citation type="submission" date="2021-05" db="EMBL/GenBank/DDBJ databases">
        <title>The draft genome of Geobacter pelophilus DSM 12255.</title>
        <authorList>
            <person name="Xu Z."/>
            <person name="Masuda Y."/>
            <person name="Itoh H."/>
            <person name="Senoo K."/>
        </authorList>
    </citation>
    <scope>NUCLEOTIDE SEQUENCE [LARGE SCALE GENOMIC DNA]</scope>
    <source>
        <strain evidence="2 3">DSM 12255</strain>
    </source>
</reference>
<evidence type="ECO:0000313" key="2">
    <source>
        <dbReference type="EMBL" id="MBT0663487.1"/>
    </source>
</evidence>
<keyword evidence="3" id="KW-1185">Reference proteome</keyword>
<dbReference type="Pfam" id="PF07876">
    <property type="entry name" value="Dabb"/>
    <property type="match status" value="1"/>
</dbReference>
<protein>
    <submittedName>
        <fullName evidence="2">Dabb family protein</fullName>
    </submittedName>
</protein>
<dbReference type="InterPro" id="IPR013097">
    <property type="entry name" value="Dabb"/>
</dbReference>
<dbReference type="RefSeq" id="WP_214170225.1">
    <property type="nucleotide sequence ID" value="NZ_JAHCVJ010000001.1"/>
</dbReference>
<dbReference type="SMART" id="SM00886">
    <property type="entry name" value="Dabb"/>
    <property type="match status" value="1"/>
</dbReference>
<sequence length="96" mass="10773">MITHIVLFKLKEPTAENVAAAREKLESMAGKVPMLRHLEVGVDVVRSERSYDVALYTKFDSMADLQAYQVYPYHGEDVAPYMRSMSAAVVAADYES</sequence>
<organism evidence="2 3">
    <name type="scientific">Geoanaerobacter pelophilus</name>
    <dbReference type="NCBI Taxonomy" id="60036"/>
    <lineage>
        <taxon>Bacteria</taxon>
        <taxon>Pseudomonadati</taxon>
        <taxon>Thermodesulfobacteriota</taxon>
        <taxon>Desulfuromonadia</taxon>
        <taxon>Geobacterales</taxon>
        <taxon>Geobacteraceae</taxon>
        <taxon>Geoanaerobacter</taxon>
    </lineage>
</organism>
<dbReference type="PANTHER" id="PTHR37832">
    <property type="entry name" value="BLL2683 PROTEIN"/>
    <property type="match status" value="1"/>
</dbReference>
<evidence type="ECO:0000259" key="1">
    <source>
        <dbReference type="PROSITE" id="PS51502"/>
    </source>
</evidence>
<dbReference type="EMBL" id="JAHCVJ010000001">
    <property type="protein sequence ID" value="MBT0663487.1"/>
    <property type="molecule type" value="Genomic_DNA"/>
</dbReference>
<proteinExistence type="predicted"/>
<dbReference type="AlphaFoldDB" id="A0AAW4L6P3"/>
<dbReference type="SUPFAM" id="SSF54909">
    <property type="entry name" value="Dimeric alpha+beta barrel"/>
    <property type="match status" value="1"/>
</dbReference>
<dbReference type="InterPro" id="IPR011008">
    <property type="entry name" value="Dimeric_a/b-barrel"/>
</dbReference>
<comment type="caution">
    <text evidence="2">The sequence shown here is derived from an EMBL/GenBank/DDBJ whole genome shotgun (WGS) entry which is preliminary data.</text>
</comment>